<evidence type="ECO:0000256" key="1">
    <source>
        <dbReference type="SAM" id="Phobius"/>
    </source>
</evidence>
<proteinExistence type="predicted"/>
<dbReference type="EMBL" id="AP028056">
    <property type="protein sequence ID" value="BEH02622.1"/>
    <property type="molecule type" value="Genomic_DNA"/>
</dbReference>
<dbReference type="Pfam" id="PF14019">
    <property type="entry name" value="DUF4235"/>
    <property type="match status" value="1"/>
</dbReference>
<name>A0AAN0MHB2_9ACTN</name>
<evidence type="ECO:0000313" key="3">
    <source>
        <dbReference type="Proteomes" id="UP001431656"/>
    </source>
</evidence>
<sequence length="97" mass="10189">MMTKKEKGSKSAKMLYRPIGLASSILSGVIAGIVFKKVWEKVSHSDGAPKALKSEFGLGQVLVAAAVQGAIYAGVKALVDRGGARLFQRATGEWPGD</sequence>
<gene>
    <name evidence="2" type="ORF">brsh051_19030</name>
</gene>
<feature type="transmembrane region" description="Helical" evidence="1">
    <location>
        <begin position="21"/>
        <end position="39"/>
    </location>
</feature>
<feature type="transmembrane region" description="Helical" evidence="1">
    <location>
        <begin position="59"/>
        <end position="79"/>
    </location>
</feature>
<organism evidence="2 3">
    <name type="scientific">Brooklawnia propionicigenes</name>
    <dbReference type="NCBI Taxonomy" id="3041175"/>
    <lineage>
        <taxon>Bacteria</taxon>
        <taxon>Bacillati</taxon>
        <taxon>Actinomycetota</taxon>
        <taxon>Actinomycetes</taxon>
        <taxon>Propionibacteriales</taxon>
        <taxon>Propionibacteriaceae</taxon>
        <taxon>Brooklawnia</taxon>
    </lineage>
</organism>
<keyword evidence="1" id="KW-1133">Transmembrane helix</keyword>
<accession>A0AAN0MHB2</accession>
<dbReference type="RefSeq" id="WP_286264418.1">
    <property type="nucleotide sequence ID" value="NZ_AP028056.1"/>
</dbReference>
<dbReference type="InterPro" id="IPR025329">
    <property type="entry name" value="DUF4235"/>
</dbReference>
<dbReference type="Proteomes" id="UP001431656">
    <property type="component" value="Chromosome"/>
</dbReference>
<keyword evidence="3" id="KW-1185">Reference proteome</keyword>
<protein>
    <submittedName>
        <fullName evidence="2">DUF4235 domain-containing protein</fullName>
    </submittedName>
</protein>
<evidence type="ECO:0000313" key="2">
    <source>
        <dbReference type="EMBL" id="BEH02622.1"/>
    </source>
</evidence>
<dbReference type="KEGG" id="broo:brsh051_19030"/>
<dbReference type="AlphaFoldDB" id="A0AAN0MHB2"/>
<keyword evidence="1" id="KW-0472">Membrane</keyword>
<keyword evidence="1" id="KW-0812">Transmembrane</keyword>
<reference evidence="2" key="1">
    <citation type="journal article" date="2024" name="Int. J. Syst. Evol. Microbiol.">
        <title>Brooklawnia propionicigenes sp. nov., a facultatively anaerobic, propionate-producing bacterium isolated from a methanogenic reactor treating waste from cattle farms.</title>
        <authorList>
            <person name="Akita Y."/>
            <person name="Ueki A."/>
            <person name="Tonouchi A."/>
            <person name="Sugawara Y."/>
            <person name="Honma S."/>
            <person name="Kaku N."/>
            <person name="Ueki K."/>
        </authorList>
    </citation>
    <scope>NUCLEOTIDE SEQUENCE</scope>
    <source>
        <strain evidence="2">SH051</strain>
    </source>
</reference>